<gene>
    <name evidence="1" type="ORF">FHX64_000783</name>
</gene>
<proteinExistence type="predicted"/>
<reference evidence="1 2" key="1">
    <citation type="submission" date="2020-08" db="EMBL/GenBank/DDBJ databases">
        <title>Genomic Encyclopedia of Type Strains, Phase IV (KMG-IV): sequencing the most valuable type-strain genomes for metagenomic binning, comparative biology and taxonomic classification.</title>
        <authorList>
            <person name="Goeker M."/>
        </authorList>
    </citation>
    <scope>NUCLEOTIDE SEQUENCE [LARGE SCALE GENOMIC DNA]</scope>
    <source>
        <strain evidence="1 2">DSM 27471</strain>
    </source>
</reference>
<sequence length="84" mass="9983">MVCSILKSGDFFYRNKYRNINCFIPRSLKQYEVKEVMGSMDIEKIQCLAFTMSFPKTPEQKSDLLLNIRRYTHLNIRGQNIHGY</sequence>
<comment type="caution">
    <text evidence="1">The sequence shown here is derived from an EMBL/GenBank/DDBJ whole genome shotgun (WGS) entry which is preliminary data.</text>
</comment>
<dbReference type="Proteomes" id="UP000544222">
    <property type="component" value="Unassembled WGS sequence"/>
</dbReference>
<name>A0A7W5H1E7_9PORP</name>
<keyword evidence="2" id="KW-1185">Reference proteome</keyword>
<evidence type="ECO:0000313" key="2">
    <source>
        <dbReference type="Proteomes" id="UP000544222"/>
    </source>
</evidence>
<protein>
    <submittedName>
        <fullName evidence="1">Uncharacterized protein</fullName>
    </submittedName>
</protein>
<accession>A0A7W5H1E7</accession>
<organism evidence="1 2">
    <name type="scientific">Microbacter margulisiae</name>
    <dbReference type="NCBI Taxonomy" id="1350067"/>
    <lineage>
        <taxon>Bacteria</taxon>
        <taxon>Pseudomonadati</taxon>
        <taxon>Bacteroidota</taxon>
        <taxon>Bacteroidia</taxon>
        <taxon>Bacteroidales</taxon>
        <taxon>Porphyromonadaceae</taxon>
        <taxon>Microbacter</taxon>
    </lineage>
</organism>
<dbReference type="EMBL" id="JACHYB010000001">
    <property type="protein sequence ID" value="MBB3186620.1"/>
    <property type="molecule type" value="Genomic_DNA"/>
</dbReference>
<evidence type="ECO:0000313" key="1">
    <source>
        <dbReference type="EMBL" id="MBB3186620.1"/>
    </source>
</evidence>
<dbReference type="AlphaFoldDB" id="A0A7W5H1E7"/>